<dbReference type="OrthoDB" id="9807790at2"/>
<dbReference type="Proteomes" id="UP000280819">
    <property type="component" value="Unassembled WGS sequence"/>
</dbReference>
<organism evidence="9 10">
    <name type="scientific">Arachnia propionica</name>
    <dbReference type="NCBI Taxonomy" id="1750"/>
    <lineage>
        <taxon>Bacteria</taxon>
        <taxon>Bacillati</taxon>
        <taxon>Actinomycetota</taxon>
        <taxon>Actinomycetes</taxon>
        <taxon>Propionibacteriales</taxon>
        <taxon>Propionibacteriaceae</taxon>
        <taxon>Arachnia</taxon>
    </lineage>
</organism>
<dbReference type="CDD" id="cd01127">
    <property type="entry name" value="TrwB_TraG_TraD_VirD4"/>
    <property type="match status" value="1"/>
</dbReference>
<dbReference type="InterPro" id="IPR003593">
    <property type="entry name" value="AAA+_ATPase"/>
</dbReference>
<feature type="domain" description="FtsK" evidence="8">
    <location>
        <begin position="634"/>
        <end position="824"/>
    </location>
</feature>
<evidence type="ECO:0000256" key="5">
    <source>
        <dbReference type="SAM" id="MobiDB-lite"/>
    </source>
</evidence>
<feature type="transmembrane region" description="Helical" evidence="6">
    <location>
        <begin position="230"/>
        <end position="248"/>
    </location>
</feature>
<dbReference type="EMBL" id="RQZG01000004">
    <property type="protein sequence ID" value="RRD05934.1"/>
    <property type="molecule type" value="Genomic_DNA"/>
</dbReference>
<dbReference type="InterPro" id="IPR027417">
    <property type="entry name" value="P-loop_NTPase"/>
</dbReference>
<keyword evidence="6" id="KW-0812">Transmembrane</keyword>
<dbReference type="SMART" id="SM00240">
    <property type="entry name" value="FHA"/>
    <property type="match status" value="1"/>
</dbReference>
<keyword evidence="6" id="KW-0472">Membrane</keyword>
<dbReference type="GO" id="GO:0003677">
    <property type="term" value="F:DNA binding"/>
    <property type="evidence" value="ECO:0007669"/>
    <property type="project" value="InterPro"/>
</dbReference>
<accession>A0A3P1T908</accession>
<name>A0A3P1T908_9ACTN</name>
<gene>
    <name evidence="9" type="ORF">EII34_04410</name>
</gene>
<keyword evidence="2 4" id="KW-0547">Nucleotide-binding</keyword>
<feature type="domain" description="FHA" evidence="7">
    <location>
        <begin position="103"/>
        <end position="152"/>
    </location>
</feature>
<dbReference type="GO" id="GO:0005524">
    <property type="term" value="F:ATP binding"/>
    <property type="evidence" value="ECO:0007669"/>
    <property type="project" value="UniProtKB-UniRule"/>
</dbReference>
<feature type="binding site" evidence="4">
    <location>
        <begin position="984"/>
        <end position="991"/>
    </location>
    <ligand>
        <name>ATP</name>
        <dbReference type="ChEBI" id="CHEBI:30616"/>
    </ligand>
</feature>
<feature type="domain" description="FtsK" evidence="8">
    <location>
        <begin position="968"/>
        <end position="1142"/>
    </location>
</feature>
<evidence type="ECO:0000259" key="8">
    <source>
        <dbReference type="PROSITE" id="PS50901"/>
    </source>
</evidence>
<dbReference type="Gene3D" id="3.40.50.300">
    <property type="entry name" value="P-loop containing nucleotide triphosphate hydrolases"/>
    <property type="match status" value="4"/>
</dbReference>
<evidence type="ECO:0000256" key="2">
    <source>
        <dbReference type="ARBA" id="ARBA00022741"/>
    </source>
</evidence>
<proteinExistence type="predicted"/>
<evidence type="ECO:0000256" key="4">
    <source>
        <dbReference type="PROSITE-ProRule" id="PRU00289"/>
    </source>
</evidence>
<evidence type="ECO:0000259" key="7">
    <source>
        <dbReference type="PROSITE" id="PS50006"/>
    </source>
</evidence>
<evidence type="ECO:0000313" key="9">
    <source>
        <dbReference type="EMBL" id="RRD05934.1"/>
    </source>
</evidence>
<dbReference type="PROSITE" id="PS50006">
    <property type="entry name" value="FHA_DOMAIN"/>
    <property type="match status" value="1"/>
</dbReference>
<dbReference type="Pfam" id="PF00498">
    <property type="entry name" value="FHA"/>
    <property type="match status" value="1"/>
</dbReference>
<dbReference type="InterPro" id="IPR050206">
    <property type="entry name" value="FtsK/SpoIIIE/SftA"/>
</dbReference>
<keyword evidence="3 4" id="KW-0067">ATP-binding</keyword>
<dbReference type="Gene3D" id="2.60.200.20">
    <property type="match status" value="1"/>
</dbReference>
<sequence length="1420" mass="153197">MRVAVEWDGVIHELELLTVAGSTTLKTLVEHVTGAGVADDELIHVADRAFRADTPLDEVRLLEAVTISRTPVPVPDPPTGWHLRLGGTLTAGRTVPLATGRTSVIGRSPKADVPLESDSVSWGHASLEIADDVVRIHDDESTNGTLVDGLLVEGEDSRELGDGAVIVAGGNSLTVSSGYQETLAPRPGTLPNVTPVGTVPFNRPPRPGSYPEPEQLSVPKRKEVNVQSRFPLIMVLSPLLMAVVMVSVMGSWRYAIIGGLSPLMAVGSFFDQKSRGKKERRESAKKFEEELEVLRSGIRDAALEERARMQDLVPDVATVRLRATLPTTRLWERRHGTSDFLALHVGLGNVPWSPPLIDRSPTNRDEEVKQVLADTVIPAAPIVADLSNAGVVGIVGGRETALAFARSLLVQAVVHCGPADLTVGVFVDPGREQEWEWTKWLPHTRMLQSSNGDRWLSHERARSDALLRTIRDSAQGFTTPAMLLLLDSDVLTEGRESTARQLLGQGRDQRPSSSDRAVLEISGIVIAPTLEQLPAMCTSIITVGDDAECTISYPERRVDIEEVLGSGMGLELAREVAMSLARFEDPELFTPGASIPRMTRLNPLLGVHRLTAEDILGFWSRSRDFSTPIGVGEKGSFELDLVRDGPHGLVGGTTGSGKSEFLRSVVSGLAARHDPTRLTFILIDFKGGAAFKALEQLPHTIGTISNLDAQLAERALLALEAEMRYRMEKFAAAGEGVDNLDAYWATGPSEPMPRLLLVVDEFAMLAKDYPDVLSALVSVAAVGRTLGVHMILATQRPAGVVNNDILANTNLRVALRVQSREDSSNVIGVPHASAIGREQRGRAYVKLGEEDITPVQTALVTGRVEEEEAVELELTEVVFGPPPPPPSRKPSTTRSDETDMDELIDAIVEANAQRGYARPRKVWPEALGERVQLAGFGEPGHEDMPVVGSVAGSHVWFAVSDDPSNQRQIPAGWDFERGNLICAGIPGSGTTTTLASIALMMCAHFPPHELDLVLFDVSNRDLEPLKDLPHTIAYVGPGSAAREEQTRLLKYIREEFDRRSVGNTSHRKLLVLIDGMATLREEYQDYVGQPLLDGLYRSYADGVDVGIHIAVATTRAKTIPPAMDEVTTQKWLFKLADPYDYTNSGLRREDAPLGGPGRAVLVETKLQTHVATPTASLPEAVTQVAAQYPDALAKQSVVGRLPESITPGDLDATAVLTGEPWQLPVGLRASDLQPHCLELFEGEHAIIAGPARSGKSSVLLAIAEGARAAHPGVKVFGLCTRRSPLATATGLDQVADSPDATASVLAAIRLHTGPVLLLIDDGERFADTDKTLGSLVENTPPNLHIIASGRSDELRGLYNHWTKTLRKSRCGVLLQPNVDFDGEILGAQLPRRAPVRISTGRGYACSGGTVELIQAVQPSP</sequence>
<feature type="binding site" evidence="4">
    <location>
        <begin position="652"/>
        <end position="659"/>
    </location>
    <ligand>
        <name>ATP</name>
        <dbReference type="ChEBI" id="CHEBI:30616"/>
    </ligand>
</feature>
<dbReference type="InterPro" id="IPR002543">
    <property type="entry name" value="FtsK_dom"/>
</dbReference>
<evidence type="ECO:0000256" key="3">
    <source>
        <dbReference type="ARBA" id="ARBA00022840"/>
    </source>
</evidence>
<dbReference type="PANTHER" id="PTHR22683:SF1">
    <property type="entry name" value="TYPE VII SECRETION SYSTEM PROTEIN ESSC"/>
    <property type="match status" value="1"/>
</dbReference>
<dbReference type="SUPFAM" id="SSF52540">
    <property type="entry name" value="P-loop containing nucleoside triphosphate hydrolases"/>
    <property type="match status" value="3"/>
</dbReference>
<dbReference type="RefSeq" id="WP_124843337.1">
    <property type="nucleotide sequence ID" value="NZ_RQZG01000004.1"/>
</dbReference>
<evidence type="ECO:0000256" key="1">
    <source>
        <dbReference type="ARBA" id="ARBA00022553"/>
    </source>
</evidence>
<dbReference type="PROSITE" id="PS50901">
    <property type="entry name" value="FTSK"/>
    <property type="match status" value="2"/>
</dbReference>
<dbReference type="CDD" id="cd00060">
    <property type="entry name" value="FHA"/>
    <property type="match status" value="1"/>
</dbReference>
<comment type="caution">
    <text evidence="9">The sequence shown here is derived from an EMBL/GenBank/DDBJ whole genome shotgun (WGS) entry which is preliminary data.</text>
</comment>
<dbReference type="SMART" id="SM00382">
    <property type="entry name" value="AAA"/>
    <property type="match status" value="3"/>
</dbReference>
<dbReference type="PANTHER" id="PTHR22683">
    <property type="entry name" value="SPORULATION PROTEIN RELATED"/>
    <property type="match status" value="1"/>
</dbReference>
<evidence type="ECO:0000313" key="10">
    <source>
        <dbReference type="Proteomes" id="UP000280819"/>
    </source>
</evidence>
<protein>
    <submittedName>
        <fullName evidence="9">FHA domain-containing protein</fullName>
    </submittedName>
</protein>
<dbReference type="InterPro" id="IPR008984">
    <property type="entry name" value="SMAD_FHA_dom_sf"/>
</dbReference>
<dbReference type="Pfam" id="PF01580">
    <property type="entry name" value="FtsK_SpoIIIE"/>
    <property type="match status" value="2"/>
</dbReference>
<dbReference type="SUPFAM" id="SSF49879">
    <property type="entry name" value="SMAD/FHA domain"/>
    <property type="match status" value="1"/>
</dbReference>
<evidence type="ECO:0000256" key="6">
    <source>
        <dbReference type="SAM" id="Phobius"/>
    </source>
</evidence>
<feature type="region of interest" description="Disordered" evidence="5">
    <location>
        <begin position="877"/>
        <end position="897"/>
    </location>
</feature>
<dbReference type="InterPro" id="IPR000253">
    <property type="entry name" value="FHA_dom"/>
</dbReference>
<keyword evidence="1" id="KW-0597">Phosphoprotein</keyword>
<keyword evidence="6" id="KW-1133">Transmembrane helix</keyword>
<reference evidence="9 10" key="1">
    <citation type="submission" date="2018-11" db="EMBL/GenBank/DDBJ databases">
        <title>Genomes From Bacteria Associated with the Canine Oral Cavity: a Test Case for Automated Genome-Based Taxonomic Assignment.</title>
        <authorList>
            <person name="Coil D.A."/>
            <person name="Jospin G."/>
            <person name="Darling A.E."/>
            <person name="Wallis C."/>
            <person name="Davis I.J."/>
            <person name="Harris S."/>
            <person name="Eisen J.A."/>
            <person name="Holcombe L.J."/>
            <person name="O'Flynn C."/>
        </authorList>
    </citation>
    <scope>NUCLEOTIDE SEQUENCE [LARGE SCALE GENOMIC DNA]</scope>
    <source>
        <strain evidence="9 10">OH887_COT-365</strain>
    </source>
</reference>